<dbReference type="InterPro" id="IPR050491">
    <property type="entry name" value="AmpC-like"/>
</dbReference>
<dbReference type="SUPFAM" id="SSF56601">
    <property type="entry name" value="beta-lactamase/transpeptidase-like"/>
    <property type="match status" value="1"/>
</dbReference>
<dbReference type="Pfam" id="PF00144">
    <property type="entry name" value="Beta-lactamase"/>
    <property type="match status" value="1"/>
</dbReference>
<feature type="domain" description="Beta-lactamase-related" evidence="1">
    <location>
        <begin position="47"/>
        <end position="333"/>
    </location>
</feature>
<dbReference type="Proteomes" id="UP000244978">
    <property type="component" value="Unassembled WGS sequence"/>
</dbReference>
<sequence length="364" mass="39799">MPAVETRIRSVLDRFSERSDTGSITFALSTPHNGWSMLYESEKPEPPYFLGSATALYTAAMIMQLREEGALSLDDPVREILGDDVVASLHVFRETDYSEHITVRHLLSHTSGLSSYLTERRADGSSLMTDALARDRGWSIEQSLSAARSMRPKFAAGDPRRAHFSGTNYVLLGLVIEAVTKSTWSAAVVERVIGPLRLTGTWPFRVEDVDRYDSVSPLRFEGREVRLPFTLASLRAQGSIVSTAEDGLVFLRAFLSGGLFDAAYLLEMTSHWRRAANTLEAGIGIARFVVPRFQRPGPGPRVFIGHPGETGSALYCVPSHGLYISGSINQVADPSAVHQLITTLSSVLPPHDTRGMPAAIPSLS</sequence>
<dbReference type="EMBL" id="QEEX01000001">
    <property type="protein sequence ID" value="PWB96417.1"/>
    <property type="molecule type" value="Genomic_DNA"/>
</dbReference>
<dbReference type="KEGG" id="salc:C2138_04845"/>
<organism evidence="2 3">
    <name type="scientific">Homoserinimonas hongtaonis</name>
    <dbReference type="NCBI Taxonomy" id="2079791"/>
    <lineage>
        <taxon>Bacteria</taxon>
        <taxon>Bacillati</taxon>
        <taxon>Actinomycetota</taxon>
        <taxon>Actinomycetes</taxon>
        <taxon>Micrococcales</taxon>
        <taxon>Microbacteriaceae</taxon>
        <taxon>Homoserinimonas</taxon>
    </lineage>
</organism>
<proteinExistence type="predicted"/>
<evidence type="ECO:0000259" key="1">
    <source>
        <dbReference type="Pfam" id="PF00144"/>
    </source>
</evidence>
<evidence type="ECO:0000313" key="2">
    <source>
        <dbReference type="EMBL" id="PWB96417.1"/>
    </source>
</evidence>
<reference evidence="3" key="1">
    <citation type="submission" date="2018-04" db="EMBL/GenBank/DDBJ databases">
        <authorList>
            <person name="Liu S."/>
            <person name="Wang Z."/>
            <person name="Li J."/>
        </authorList>
    </citation>
    <scope>NUCLEOTIDE SEQUENCE [LARGE SCALE GENOMIC DNA]</scope>
    <source>
        <strain evidence="3">S1194</strain>
    </source>
</reference>
<dbReference type="Gene3D" id="3.40.710.10">
    <property type="entry name" value="DD-peptidase/beta-lactamase superfamily"/>
    <property type="match status" value="1"/>
</dbReference>
<dbReference type="AlphaFoldDB" id="A0A2U1SXR0"/>
<dbReference type="PANTHER" id="PTHR46825:SF8">
    <property type="entry name" value="BETA-LACTAMASE-RELATED"/>
    <property type="match status" value="1"/>
</dbReference>
<dbReference type="InterPro" id="IPR012338">
    <property type="entry name" value="Beta-lactam/transpept-like"/>
</dbReference>
<evidence type="ECO:0000313" key="3">
    <source>
        <dbReference type="Proteomes" id="UP000244978"/>
    </source>
</evidence>
<name>A0A2U1SXR0_9MICO</name>
<protein>
    <submittedName>
        <fullName evidence="2">Serine hydrolase</fullName>
    </submittedName>
</protein>
<accession>A0A2U1SXR0</accession>
<dbReference type="RefSeq" id="WP_108515966.1">
    <property type="nucleotide sequence ID" value="NZ_CP026951.1"/>
</dbReference>
<keyword evidence="2" id="KW-0378">Hydrolase</keyword>
<dbReference type="GO" id="GO:0016787">
    <property type="term" value="F:hydrolase activity"/>
    <property type="evidence" value="ECO:0007669"/>
    <property type="project" value="UniProtKB-KW"/>
</dbReference>
<dbReference type="InterPro" id="IPR001466">
    <property type="entry name" value="Beta-lactam-related"/>
</dbReference>
<comment type="caution">
    <text evidence="2">The sequence shown here is derived from an EMBL/GenBank/DDBJ whole genome shotgun (WGS) entry which is preliminary data.</text>
</comment>
<dbReference type="OrthoDB" id="9809635at2"/>
<gene>
    <name evidence="2" type="ORF">DF220_00090</name>
</gene>
<dbReference type="PANTHER" id="PTHR46825">
    <property type="entry name" value="D-ALANYL-D-ALANINE-CARBOXYPEPTIDASE/ENDOPEPTIDASE AMPH"/>
    <property type="match status" value="1"/>
</dbReference>
<keyword evidence="3" id="KW-1185">Reference proteome</keyword>